<keyword evidence="2" id="KW-1133">Transmembrane helix</keyword>
<dbReference type="CDD" id="cd09107">
    <property type="entry name" value="PLDc_vPLD3_4_5_like_2"/>
    <property type="match status" value="1"/>
</dbReference>
<keyword evidence="4" id="KW-1185">Reference proteome</keyword>
<sequence>MNNFNILIPIVTAFIAILLTSGVWIGAYFIFKPSNCEEKNQLTGTKTTTTVAPLVNKNSSVTNKNNVNCFAACEFTLVESIPYNLTYNSNETTYTRTYNVWQRLLSLAENNINIASSYWSLLPNDTEVKVSYHPSMQEGIDIFNGLIGVAKKGIKINIAENFVKGGNADTIYLMSNGYANVRSLNFKNWFSGGILHTKAWIVDGKHFYVGSANQDWRSLTQVKELGVAAFNCPCLAADIEKIFDVYWQMGIPNEKIPDVWDDKFVYNSNPQNPTQVRLNNENSLIYFSSSPAAFCPPGRKPDGENVVDIINDAKKYVYIAVMDYIPATLYLDNNYYWPNIDDALRRAAFDRHVHVKLLMSKWAHTDRSYYQYLRSLADINGKLPCVYINYNNGTRKCAPNSWGSIEVKLFEVPVYDYGWIPYSRVNHNKYMVTESTVFIGTSNWSADYFVNTGGIGFTAKSEDSSINNNLNYNVTNNIFFRDWNSLYARSIYDYDLNGNLYNKTAEMKNCSHLSLITILNQPHLAKKILNYIGNFEDINNLAHSSFEIYDTLKGKSFSLCLNIPDPNIHNNDWNGSSVSRYDETPPQIIPWIQKSLGFQVASSTITELEIPYIECMQHIAPIIATYEIKFPNLQKFSWHYSYFTLGHNESGIVLQNNLKMIEHVLKGIKDASKLKYFCFHFFQPYKNDKPGINDQFLEDVIVLFTKYLTKNLSKIEFGKFYTFTAYMKKDVSFENFDTLNYLYLSCFEENIKVSKNLKVLVVKCSNYEAENEFEEGDDIDVNEIEYSCKCREVGKNFSYSINHNVGISLSRLTIYFNNPIFYNFYCNNLPEKEEMYIPNFDYSIGSQKRQLYNGLHNAM</sequence>
<dbReference type="AlphaFoldDB" id="A0AAF5D2Z1"/>
<dbReference type="PANTHER" id="PTHR10185">
    <property type="entry name" value="PHOSPHOLIPASE D - RELATED"/>
    <property type="match status" value="1"/>
</dbReference>
<reference evidence="5" key="1">
    <citation type="submission" date="2024-02" db="UniProtKB">
        <authorList>
            <consortium name="WormBaseParasite"/>
        </authorList>
    </citation>
    <scope>IDENTIFICATION</scope>
</reference>
<dbReference type="SUPFAM" id="SSF56024">
    <property type="entry name" value="Phospholipase D/nuclease"/>
    <property type="match status" value="2"/>
</dbReference>
<feature type="domain" description="PLD phosphodiesterase" evidence="3">
    <location>
        <begin position="422"/>
        <end position="448"/>
    </location>
</feature>
<dbReference type="WBParaSite" id="TCONS_00005243.p1">
    <property type="protein sequence ID" value="TCONS_00005243.p1"/>
    <property type="gene ID" value="XLOC_003575"/>
</dbReference>
<dbReference type="Gene3D" id="3.30.870.10">
    <property type="entry name" value="Endonuclease Chain A"/>
    <property type="match status" value="2"/>
</dbReference>
<evidence type="ECO:0000256" key="1">
    <source>
        <dbReference type="ARBA" id="ARBA00008664"/>
    </source>
</evidence>
<dbReference type="InterPro" id="IPR050874">
    <property type="entry name" value="Diverse_PLD-related"/>
</dbReference>
<dbReference type="Pfam" id="PF13918">
    <property type="entry name" value="PLDc_3"/>
    <property type="match status" value="1"/>
</dbReference>
<dbReference type="SMART" id="SM00155">
    <property type="entry name" value="PLDc"/>
    <property type="match status" value="2"/>
</dbReference>
<dbReference type="CDD" id="cd09106">
    <property type="entry name" value="PLDc_vPLD3_4_5_like_1"/>
    <property type="match status" value="1"/>
</dbReference>
<proteinExistence type="inferred from homology"/>
<evidence type="ECO:0000313" key="5">
    <source>
        <dbReference type="WBParaSite" id="TCONS_00005243.p1"/>
    </source>
</evidence>
<evidence type="ECO:0000259" key="3">
    <source>
        <dbReference type="PROSITE" id="PS50035"/>
    </source>
</evidence>
<organism evidence="4 5">
    <name type="scientific">Strongyloides stercoralis</name>
    <name type="common">Threadworm</name>
    <dbReference type="NCBI Taxonomy" id="6248"/>
    <lineage>
        <taxon>Eukaryota</taxon>
        <taxon>Metazoa</taxon>
        <taxon>Ecdysozoa</taxon>
        <taxon>Nematoda</taxon>
        <taxon>Chromadorea</taxon>
        <taxon>Rhabditida</taxon>
        <taxon>Tylenchina</taxon>
        <taxon>Panagrolaimomorpha</taxon>
        <taxon>Strongyloidoidea</taxon>
        <taxon>Strongyloididae</taxon>
        <taxon>Strongyloides</taxon>
    </lineage>
</organism>
<keyword evidence="2" id="KW-0472">Membrane</keyword>
<evidence type="ECO:0000256" key="2">
    <source>
        <dbReference type="SAM" id="Phobius"/>
    </source>
</evidence>
<dbReference type="Proteomes" id="UP000035681">
    <property type="component" value="Unplaced"/>
</dbReference>
<dbReference type="GO" id="GO:0003824">
    <property type="term" value="F:catalytic activity"/>
    <property type="evidence" value="ECO:0007669"/>
    <property type="project" value="InterPro"/>
</dbReference>
<feature type="transmembrane region" description="Helical" evidence="2">
    <location>
        <begin position="7"/>
        <end position="31"/>
    </location>
</feature>
<dbReference type="InterPro" id="IPR032803">
    <property type="entry name" value="PLDc_3"/>
</dbReference>
<name>A0AAF5D2Z1_STRER</name>
<accession>A0AAF5D2Z1</accession>
<dbReference type="PANTHER" id="PTHR10185:SF12">
    <property type="entry name" value="PLD PHOSPHODIESTERASE DOMAIN-CONTAINING PROTEIN"/>
    <property type="match status" value="1"/>
</dbReference>
<evidence type="ECO:0000313" key="4">
    <source>
        <dbReference type="Proteomes" id="UP000035681"/>
    </source>
</evidence>
<comment type="similarity">
    <text evidence="1">Belongs to the phospholipase D family.</text>
</comment>
<dbReference type="InterPro" id="IPR001736">
    <property type="entry name" value="PLipase_D/transphosphatidylase"/>
</dbReference>
<dbReference type="PROSITE" id="PS50035">
    <property type="entry name" value="PLD"/>
    <property type="match status" value="2"/>
</dbReference>
<keyword evidence="2" id="KW-0812">Transmembrane</keyword>
<protein>
    <submittedName>
        <fullName evidence="5">Col_cuticle_N domain-containing protein</fullName>
    </submittedName>
</protein>
<feature type="domain" description="PLD phosphodiesterase" evidence="3">
    <location>
        <begin position="191"/>
        <end position="218"/>
    </location>
</feature>